<evidence type="ECO:0000256" key="3">
    <source>
        <dbReference type="ARBA" id="ARBA00013646"/>
    </source>
</evidence>
<gene>
    <name evidence="9" type="ORF">RRG08_043290</name>
</gene>
<dbReference type="PANTHER" id="PTHR31531">
    <property type="entry name" value="E3 UBIQUITIN-PROTEIN LIGASE E3D FAMILY MEMBER"/>
    <property type="match status" value="1"/>
</dbReference>
<dbReference type="GO" id="GO:0000209">
    <property type="term" value="P:protein polyubiquitination"/>
    <property type="evidence" value="ECO:0007669"/>
    <property type="project" value="TreeGrafter"/>
</dbReference>
<dbReference type="GO" id="GO:0061630">
    <property type="term" value="F:ubiquitin protein ligase activity"/>
    <property type="evidence" value="ECO:0007669"/>
    <property type="project" value="UniProtKB-EC"/>
</dbReference>
<evidence type="ECO:0000256" key="8">
    <source>
        <dbReference type="ARBA" id="ARBA00064185"/>
    </source>
</evidence>
<evidence type="ECO:0000256" key="1">
    <source>
        <dbReference type="ARBA" id="ARBA00000885"/>
    </source>
</evidence>
<dbReference type="EMBL" id="JAWDGP010007346">
    <property type="protein sequence ID" value="KAK3724292.1"/>
    <property type="molecule type" value="Genomic_DNA"/>
</dbReference>
<dbReference type="Pfam" id="PF09814">
    <property type="entry name" value="HECT_2"/>
    <property type="match status" value="1"/>
</dbReference>
<evidence type="ECO:0000256" key="6">
    <source>
        <dbReference type="ARBA" id="ARBA00032298"/>
    </source>
</evidence>
<name>A0AAE1CNY0_9GAST</name>
<protein>
    <recommendedName>
        <fullName evidence="3">E3 ubiquitin-protein ligase E3D</fullName>
        <ecNumber evidence="2">2.3.2.26</ecNumber>
    </recommendedName>
    <alternativeName>
        <fullName evidence="6">HECT-type E3 ubiquitin transferase E3D</fullName>
    </alternativeName>
    <alternativeName>
        <fullName evidence="5">UbcH10-binding protein with a HECT-like domain</fullName>
    </alternativeName>
    <alternativeName>
        <fullName evidence="4">Ubiquitin-conjugating enzyme E2C-binding protein</fullName>
    </alternativeName>
</protein>
<keyword evidence="10" id="KW-1185">Reference proteome</keyword>
<dbReference type="GO" id="GO:0051865">
    <property type="term" value="P:protein autoubiquitination"/>
    <property type="evidence" value="ECO:0007669"/>
    <property type="project" value="TreeGrafter"/>
</dbReference>
<comment type="subunit">
    <text evidence="8">Interacts with UBE2C/UbcH10 (E2 ubiquitin-conjugating enzyme). In vitro, interacts with cyclin-B.</text>
</comment>
<comment type="function">
    <text evidence="7">E3 ubiquitin-protein ligase which accepts ubiquitin from specific E2 ubiquitin-conjugating enzymes, and transfers it to substrates, generally promoting their degradation by the proteasome. Independently of its E3 ubiquitin-protein ligase activity, acts as an inhibitor of CPSF3 endonuclease activity by blocking CPSF3 active site.</text>
</comment>
<reference evidence="9" key="1">
    <citation type="journal article" date="2023" name="G3 (Bethesda)">
        <title>A reference genome for the long-term kleptoplast-retaining sea slug Elysia crispata morphotype clarki.</title>
        <authorList>
            <person name="Eastman K.E."/>
            <person name="Pendleton A.L."/>
            <person name="Shaikh M.A."/>
            <person name="Suttiyut T."/>
            <person name="Ogas R."/>
            <person name="Tomko P."/>
            <person name="Gavelis G."/>
            <person name="Widhalm J.R."/>
            <person name="Wisecaver J.H."/>
        </authorList>
    </citation>
    <scope>NUCLEOTIDE SEQUENCE</scope>
    <source>
        <strain evidence="9">ECLA1</strain>
    </source>
</reference>
<dbReference type="EC" id="2.3.2.26" evidence="2"/>
<accession>A0AAE1CNY0</accession>
<dbReference type="Proteomes" id="UP001283361">
    <property type="component" value="Unassembled WGS sequence"/>
</dbReference>
<dbReference type="PANTHER" id="PTHR31531:SF2">
    <property type="entry name" value="E3 UBIQUITIN-PROTEIN LIGASE E3D"/>
    <property type="match status" value="1"/>
</dbReference>
<evidence type="ECO:0000313" key="10">
    <source>
        <dbReference type="Proteomes" id="UP001283361"/>
    </source>
</evidence>
<evidence type="ECO:0000256" key="7">
    <source>
        <dbReference type="ARBA" id="ARBA00053831"/>
    </source>
</evidence>
<evidence type="ECO:0000256" key="4">
    <source>
        <dbReference type="ARBA" id="ARBA00029737"/>
    </source>
</evidence>
<dbReference type="AlphaFoldDB" id="A0AAE1CNY0"/>
<proteinExistence type="predicted"/>
<dbReference type="GO" id="GO:0000151">
    <property type="term" value="C:ubiquitin ligase complex"/>
    <property type="evidence" value="ECO:0007669"/>
    <property type="project" value="TreeGrafter"/>
</dbReference>
<evidence type="ECO:0000313" key="9">
    <source>
        <dbReference type="EMBL" id="KAK3724292.1"/>
    </source>
</evidence>
<sequence>MSADQSRPTGVGSSVKLRAEFKPLLSAVTLSFELNRRIVSSSPRLEITNHSIQLASEDWIIIFSIANLSLKPSSCRNLRWVSPQELQLTLVATWTPELSEAGDGSAALNGSTNGVSSHFQPFKQDHLVDRIQKCHPHCYCVGCGAQILNPSCQFKRVLPLPSENWSDFADIWFCHHHNHHTNSHSNEDSDKASHPNDSPRIEAVCGEGTIPENLQHVRNKGILPRPDDCLVSSLYMMVSARQVNPNAIACSTDQLVCKRCGNFLGFVKLGDVDSANQTLNSYLDDPLNGVYKIYFHTVSFSEDGWDVGPRMLKVPDNAPIKDGLNSREQSVEDFICGLLKDQSSAFTSFRFILHSSPCKGNNQSGLDILLWLLDQDLYLYSSTSDLPSIKTGQNKTSQLNGTLNPSLLSSPSQPSSAAVKNQYRPVSFVKIQPSKYMKILYKADFWPPNGVREIPPPEVFMDWQKDNTVHGLSLPQPLCQQLLSLLVSSTAQLNPQQRILNGFLVGYLKTS</sequence>
<evidence type="ECO:0000256" key="2">
    <source>
        <dbReference type="ARBA" id="ARBA00012485"/>
    </source>
</evidence>
<organism evidence="9 10">
    <name type="scientific">Elysia crispata</name>
    <name type="common">lettuce slug</name>
    <dbReference type="NCBI Taxonomy" id="231223"/>
    <lineage>
        <taxon>Eukaryota</taxon>
        <taxon>Metazoa</taxon>
        <taxon>Spiralia</taxon>
        <taxon>Lophotrochozoa</taxon>
        <taxon>Mollusca</taxon>
        <taxon>Gastropoda</taxon>
        <taxon>Heterobranchia</taxon>
        <taxon>Euthyneura</taxon>
        <taxon>Panpulmonata</taxon>
        <taxon>Sacoglossa</taxon>
        <taxon>Placobranchoidea</taxon>
        <taxon>Plakobranchidae</taxon>
        <taxon>Elysia</taxon>
    </lineage>
</organism>
<dbReference type="GO" id="GO:0006513">
    <property type="term" value="P:protein monoubiquitination"/>
    <property type="evidence" value="ECO:0007669"/>
    <property type="project" value="TreeGrafter"/>
</dbReference>
<dbReference type="GO" id="GO:0005829">
    <property type="term" value="C:cytosol"/>
    <property type="evidence" value="ECO:0007669"/>
    <property type="project" value="TreeGrafter"/>
</dbReference>
<evidence type="ECO:0000256" key="5">
    <source>
        <dbReference type="ARBA" id="ARBA00032234"/>
    </source>
</evidence>
<comment type="catalytic activity">
    <reaction evidence="1">
        <text>S-ubiquitinyl-[E2 ubiquitin-conjugating enzyme]-L-cysteine + [acceptor protein]-L-lysine = [E2 ubiquitin-conjugating enzyme]-L-cysteine + N(6)-ubiquitinyl-[acceptor protein]-L-lysine.</text>
        <dbReference type="EC" id="2.3.2.26"/>
    </reaction>
</comment>
<dbReference type="InterPro" id="IPR019193">
    <property type="entry name" value="UBQ-conj_enz_E2-bd_prot"/>
</dbReference>
<comment type="caution">
    <text evidence="9">The sequence shown here is derived from an EMBL/GenBank/DDBJ whole genome shotgun (WGS) entry which is preliminary data.</text>
</comment>
<dbReference type="GO" id="GO:0030332">
    <property type="term" value="F:cyclin binding"/>
    <property type="evidence" value="ECO:0007669"/>
    <property type="project" value="TreeGrafter"/>
</dbReference>
<dbReference type="GO" id="GO:0031624">
    <property type="term" value="F:ubiquitin conjugating enzyme binding"/>
    <property type="evidence" value="ECO:0007669"/>
    <property type="project" value="TreeGrafter"/>
</dbReference>
<dbReference type="GO" id="GO:0005634">
    <property type="term" value="C:nucleus"/>
    <property type="evidence" value="ECO:0007669"/>
    <property type="project" value="TreeGrafter"/>
</dbReference>
<dbReference type="GO" id="GO:0043161">
    <property type="term" value="P:proteasome-mediated ubiquitin-dependent protein catabolic process"/>
    <property type="evidence" value="ECO:0007669"/>
    <property type="project" value="TreeGrafter"/>
</dbReference>